<sequence length="54" mass="6014">ATALNPRYIGGSRISIGDSLLYRRWNTCCPSLLFPSGESAAVREYHPTTHRCFA</sequence>
<accession>A0ABS8VA79</accession>
<feature type="non-terminal residue" evidence="1">
    <location>
        <position position="1"/>
    </location>
</feature>
<evidence type="ECO:0000313" key="1">
    <source>
        <dbReference type="EMBL" id="MCD9644105.1"/>
    </source>
</evidence>
<name>A0ABS8VA79_DATST</name>
<keyword evidence="2" id="KW-1185">Reference proteome</keyword>
<dbReference type="Proteomes" id="UP000823775">
    <property type="component" value="Unassembled WGS sequence"/>
</dbReference>
<dbReference type="EMBL" id="JACEIK010004077">
    <property type="protein sequence ID" value="MCD9644105.1"/>
    <property type="molecule type" value="Genomic_DNA"/>
</dbReference>
<gene>
    <name evidence="1" type="ORF">HAX54_032083</name>
</gene>
<reference evidence="1 2" key="1">
    <citation type="journal article" date="2021" name="BMC Genomics">
        <title>Datura genome reveals duplications of psychoactive alkaloid biosynthetic genes and high mutation rate following tissue culture.</title>
        <authorList>
            <person name="Rajewski A."/>
            <person name="Carter-House D."/>
            <person name="Stajich J."/>
            <person name="Litt A."/>
        </authorList>
    </citation>
    <scope>NUCLEOTIDE SEQUENCE [LARGE SCALE GENOMIC DNA]</scope>
    <source>
        <strain evidence="1">AR-01</strain>
    </source>
</reference>
<proteinExistence type="predicted"/>
<comment type="caution">
    <text evidence="1">The sequence shown here is derived from an EMBL/GenBank/DDBJ whole genome shotgun (WGS) entry which is preliminary data.</text>
</comment>
<evidence type="ECO:0000313" key="2">
    <source>
        <dbReference type="Proteomes" id="UP000823775"/>
    </source>
</evidence>
<organism evidence="1 2">
    <name type="scientific">Datura stramonium</name>
    <name type="common">Jimsonweed</name>
    <name type="synonym">Common thornapple</name>
    <dbReference type="NCBI Taxonomy" id="4076"/>
    <lineage>
        <taxon>Eukaryota</taxon>
        <taxon>Viridiplantae</taxon>
        <taxon>Streptophyta</taxon>
        <taxon>Embryophyta</taxon>
        <taxon>Tracheophyta</taxon>
        <taxon>Spermatophyta</taxon>
        <taxon>Magnoliopsida</taxon>
        <taxon>eudicotyledons</taxon>
        <taxon>Gunneridae</taxon>
        <taxon>Pentapetalae</taxon>
        <taxon>asterids</taxon>
        <taxon>lamiids</taxon>
        <taxon>Solanales</taxon>
        <taxon>Solanaceae</taxon>
        <taxon>Solanoideae</taxon>
        <taxon>Datureae</taxon>
        <taxon>Datura</taxon>
    </lineage>
</organism>
<protein>
    <submittedName>
        <fullName evidence="1">Uncharacterized protein</fullName>
    </submittedName>
</protein>
<feature type="non-terminal residue" evidence="1">
    <location>
        <position position="54"/>
    </location>
</feature>